<proteinExistence type="predicted"/>
<keyword evidence="1" id="KW-0732">Signal</keyword>
<feature type="signal peptide" evidence="1">
    <location>
        <begin position="1"/>
        <end position="21"/>
    </location>
</feature>
<organism evidence="2 3">
    <name type="scientific">Coraliomargarita akajimensis (strain DSM 45221 / IAM 15411 / JCM 23193 / KCTC 12865 / 04OKA010-24)</name>
    <dbReference type="NCBI Taxonomy" id="583355"/>
    <lineage>
        <taxon>Bacteria</taxon>
        <taxon>Pseudomonadati</taxon>
        <taxon>Verrucomicrobiota</taxon>
        <taxon>Opitutia</taxon>
        <taxon>Puniceicoccales</taxon>
        <taxon>Coraliomargaritaceae</taxon>
        <taxon>Coraliomargarita</taxon>
    </lineage>
</organism>
<dbReference type="RefSeq" id="WP_013042410.1">
    <property type="nucleotide sequence ID" value="NC_014008.1"/>
</dbReference>
<dbReference type="eggNOG" id="ENOG5033F2K">
    <property type="taxonomic scope" value="Bacteria"/>
</dbReference>
<dbReference type="InterPro" id="IPR015943">
    <property type="entry name" value="WD40/YVTN_repeat-like_dom_sf"/>
</dbReference>
<dbReference type="KEGG" id="caa:Caka_0661"/>
<evidence type="ECO:0000313" key="2">
    <source>
        <dbReference type="EMBL" id="ADE53686.1"/>
    </source>
</evidence>
<accession>D5EPE9</accession>
<sequence length="188" mass="21327">MNHIKCILALLLFALPVSSFAKTPVELNRYSSDGSTYYRGLPAVRHGEKNGIFGGALNTSSSRARNLAVYDLESGKSWKVFKPDLGEERSIVELVMEPAAFRGYIANTDDGRFQNGPVRRDAKDRMLLVVFNSKDKTYSLWATNKQGKELQKLTTFAKDCDWHIDLRNQKIRIFTGQNEGLLLDSYDW</sequence>
<protein>
    <submittedName>
        <fullName evidence="2">Uncharacterized protein</fullName>
    </submittedName>
</protein>
<name>D5EPE9_CORAD</name>
<dbReference type="HOGENOM" id="CLU_1438863_0_0_0"/>
<evidence type="ECO:0000313" key="3">
    <source>
        <dbReference type="Proteomes" id="UP000000925"/>
    </source>
</evidence>
<dbReference type="STRING" id="583355.Caka_0661"/>
<dbReference type="AlphaFoldDB" id="D5EPE9"/>
<reference evidence="2 3" key="1">
    <citation type="journal article" date="2010" name="Stand. Genomic Sci.">
        <title>Complete genome sequence of Coraliomargarita akajimensis type strain (04OKA010-24).</title>
        <authorList>
            <person name="Mavromatis K."/>
            <person name="Abt B."/>
            <person name="Brambilla E."/>
            <person name="Lapidus A."/>
            <person name="Copeland A."/>
            <person name="Deshpande S."/>
            <person name="Nolan M."/>
            <person name="Lucas S."/>
            <person name="Tice H."/>
            <person name="Cheng J.F."/>
            <person name="Han C."/>
            <person name="Detter J.C."/>
            <person name="Woyke T."/>
            <person name="Goodwin L."/>
            <person name="Pitluck S."/>
            <person name="Held B."/>
            <person name="Brettin T."/>
            <person name="Tapia R."/>
            <person name="Ivanova N."/>
            <person name="Mikhailova N."/>
            <person name="Pati A."/>
            <person name="Liolios K."/>
            <person name="Chen A."/>
            <person name="Palaniappan K."/>
            <person name="Land M."/>
            <person name="Hauser L."/>
            <person name="Chang Y.J."/>
            <person name="Jeffries C.D."/>
            <person name="Rohde M."/>
            <person name="Goker M."/>
            <person name="Bristow J."/>
            <person name="Eisen J.A."/>
            <person name="Markowitz V."/>
            <person name="Hugenholtz P."/>
            <person name="Klenk H.P."/>
            <person name="Kyrpides N.C."/>
        </authorList>
    </citation>
    <scope>NUCLEOTIDE SEQUENCE [LARGE SCALE GENOMIC DNA]</scope>
    <source>
        <strain evidence="3">DSM 45221 / IAM 15411 / JCM 23193 / KCTC 12865</strain>
    </source>
</reference>
<evidence type="ECO:0000256" key="1">
    <source>
        <dbReference type="SAM" id="SignalP"/>
    </source>
</evidence>
<gene>
    <name evidence="2" type="ordered locus">Caka_0661</name>
</gene>
<dbReference type="Proteomes" id="UP000000925">
    <property type="component" value="Chromosome"/>
</dbReference>
<dbReference type="OrthoDB" id="6400763at2"/>
<keyword evidence="3" id="KW-1185">Reference proteome</keyword>
<dbReference type="EMBL" id="CP001998">
    <property type="protein sequence ID" value="ADE53686.1"/>
    <property type="molecule type" value="Genomic_DNA"/>
</dbReference>
<dbReference type="Gene3D" id="2.130.10.10">
    <property type="entry name" value="YVTN repeat-like/Quinoprotein amine dehydrogenase"/>
    <property type="match status" value="1"/>
</dbReference>
<feature type="chain" id="PRO_5003071333" evidence="1">
    <location>
        <begin position="22"/>
        <end position="188"/>
    </location>
</feature>